<sequence length="122" mass="14110">MKDTPRIRGTTPEIEAAARRLRCNLTPAEAYLWEALRGKKLKGLKFRCQHPVGRFILDFYCPSCKLAIEIDGSSHDTKQEYDQVRTEKLAQYGYRVLRFTNEEVMTDLSRVLAEIEKVAFTP</sequence>
<dbReference type="Proteomes" id="UP000008204">
    <property type="component" value="Chromosome"/>
</dbReference>
<name>B7K144_RIPO1</name>
<dbReference type="eggNOG" id="COG2852">
    <property type="taxonomic scope" value="Bacteria"/>
</dbReference>
<dbReference type="SUPFAM" id="SSF52980">
    <property type="entry name" value="Restriction endonuclease-like"/>
    <property type="match status" value="1"/>
</dbReference>
<dbReference type="PANTHER" id="PTHR38590">
    <property type="entry name" value="BLL0828 PROTEIN"/>
    <property type="match status" value="1"/>
</dbReference>
<feature type="domain" description="DUF559" evidence="1">
    <location>
        <begin position="15"/>
        <end position="117"/>
    </location>
</feature>
<dbReference type="HOGENOM" id="CLU_107928_1_2_3"/>
<dbReference type="EMBL" id="CP001287">
    <property type="protein sequence ID" value="ACK66239.1"/>
    <property type="molecule type" value="Genomic_DNA"/>
</dbReference>
<dbReference type="OrthoDB" id="9798754at2"/>
<gene>
    <name evidence="2" type="ordered locus">PCC8801_2211</name>
</gene>
<dbReference type="STRING" id="41431.PCC8801_2211"/>
<keyword evidence="3" id="KW-1185">Reference proteome</keyword>
<dbReference type="PANTHER" id="PTHR38590:SF1">
    <property type="entry name" value="BLL0828 PROTEIN"/>
    <property type="match status" value="1"/>
</dbReference>
<evidence type="ECO:0000313" key="2">
    <source>
        <dbReference type="EMBL" id="ACK66239.1"/>
    </source>
</evidence>
<reference evidence="3" key="1">
    <citation type="journal article" date="2011" name="MBio">
        <title>Novel metabolic attributes of the genus Cyanothece, comprising a group of unicellular nitrogen-fixing Cyanobacteria.</title>
        <authorList>
            <person name="Bandyopadhyay A."/>
            <person name="Elvitigala T."/>
            <person name="Welsh E."/>
            <person name="Stockel J."/>
            <person name="Liberton M."/>
            <person name="Min H."/>
            <person name="Sherman L.A."/>
            <person name="Pakrasi H.B."/>
        </authorList>
    </citation>
    <scope>NUCLEOTIDE SEQUENCE [LARGE SCALE GENOMIC DNA]</scope>
    <source>
        <strain evidence="3">PCC 8801</strain>
    </source>
</reference>
<dbReference type="KEGG" id="cyp:PCC8801_2211"/>
<evidence type="ECO:0000313" key="3">
    <source>
        <dbReference type="Proteomes" id="UP000008204"/>
    </source>
</evidence>
<evidence type="ECO:0000259" key="1">
    <source>
        <dbReference type="Pfam" id="PF04480"/>
    </source>
</evidence>
<protein>
    <recommendedName>
        <fullName evidence="1">DUF559 domain-containing protein</fullName>
    </recommendedName>
</protein>
<dbReference type="Pfam" id="PF04480">
    <property type="entry name" value="DUF559"/>
    <property type="match status" value="1"/>
</dbReference>
<dbReference type="InterPro" id="IPR047216">
    <property type="entry name" value="Endonuclease_DUF559_bact"/>
</dbReference>
<dbReference type="InterPro" id="IPR011335">
    <property type="entry name" value="Restrct_endonuc-II-like"/>
</dbReference>
<organism evidence="2 3">
    <name type="scientific">Rippkaea orientalis (strain PCC 8801 / RF-1)</name>
    <name type="common">Cyanothece sp. (strain PCC 8801)</name>
    <dbReference type="NCBI Taxonomy" id="41431"/>
    <lineage>
        <taxon>Bacteria</taxon>
        <taxon>Bacillati</taxon>
        <taxon>Cyanobacteriota</taxon>
        <taxon>Cyanophyceae</taxon>
        <taxon>Oscillatoriophycideae</taxon>
        <taxon>Chroococcales</taxon>
        <taxon>Aphanothecaceae</taxon>
        <taxon>Rippkaea</taxon>
        <taxon>Rippkaea orientalis</taxon>
    </lineage>
</organism>
<dbReference type="InterPro" id="IPR007569">
    <property type="entry name" value="DUF559"/>
</dbReference>
<dbReference type="Gene3D" id="3.40.960.10">
    <property type="entry name" value="VSR Endonuclease"/>
    <property type="match status" value="1"/>
</dbReference>
<proteinExistence type="predicted"/>
<dbReference type="RefSeq" id="WP_012595507.1">
    <property type="nucleotide sequence ID" value="NC_011726.1"/>
</dbReference>
<dbReference type="CDD" id="cd01038">
    <property type="entry name" value="Endonuclease_DUF559"/>
    <property type="match status" value="1"/>
</dbReference>
<accession>B7K144</accession>
<dbReference type="AlphaFoldDB" id="B7K144"/>